<organism evidence="2 3">
    <name type="scientific">Eimeria maxima</name>
    <name type="common">Coccidian parasite</name>
    <dbReference type="NCBI Taxonomy" id="5804"/>
    <lineage>
        <taxon>Eukaryota</taxon>
        <taxon>Sar</taxon>
        <taxon>Alveolata</taxon>
        <taxon>Apicomplexa</taxon>
        <taxon>Conoidasida</taxon>
        <taxon>Coccidia</taxon>
        <taxon>Eucoccidiorida</taxon>
        <taxon>Eimeriorina</taxon>
        <taxon>Eimeriidae</taxon>
        <taxon>Eimeria</taxon>
    </lineage>
</organism>
<evidence type="ECO:0000313" key="3">
    <source>
        <dbReference type="Proteomes" id="UP000030763"/>
    </source>
</evidence>
<dbReference type="OrthoDB" id="329956at2759"/>
<dbReference type="EMBL" id="HG718905">
    <property type="protein sequence ID" value="CDJ56348.1"/>
    <property type="molecule type" value="Genomic_DNA"/>
</dbReference>
<keyword evidence="3" id="KW-1185">Reference proteome</keyword>
<feature type="compositionally biased region" description="Basic and acidic residues" evidence="1">
    <location>
        <begin position="24"/>
        <end position="35"/>
    </location>
</feature>
<reference evidence="2" key="1">
    <citation type="submission" date="2013-10" db="EMBL/GenBank/DDBJ databases">
        <title>Genomic analysis of the causative agents of coccidiosis in chickens.</title>
        <authorList>
            <person name="Reid A.J."/>
            <person name="Blake D."/>
            <person name="Billington K."/>
            <person name="Browne H."/>
            <person name="Dunn M."/>
            <person name="Hung S."/>
            <person name="Kawahara F."/>
            <person name="Miranda-Saavedra D."/>
            <person name="Mourier T."/>
            <person name="Nagra H."/>
            <person name="Otto T.D."/>
            <person name="Rawlings N."/>
            <person name="Sanchez A."/>
            <person name="Sanders M."/>
            <person name="Subramaniam C."/>
            <person name="Tay Y."/>
            <person name="Dear P."/>
            <person name="Doerig C."/>
            <person name="Gruber A."/>
            <person name="Parkinson J."/>
            <person name="Shirley M."/>
            <person name="Wan K.L."/>
            <person name="Berriman M."/>
            <person name="Tomley F."/>
            <person name="Pain A."/>
        </authorList>
    </citation>
    <scope>NUCLEOTIDE SEQUENCE [LARGE SCALE GENOMIC DNA]</scope>
    <source>
        <strain evidence="2">Weybridge</strain>
    </source>
</reference>
<dbReference type="RefSeq" id="XP_013332999.1">
    <property type="nucleotide sequence ID" value="XM_013477545.1"/>
</dbReference>
<evidence type="ECO:0000313" key="2">
    <source>
        <dbReference type="EMBL" id="CDJ56348.1"/>
    </source>
</evidence>
<dbReference type="Proteomes" id="UP000030763">
    <property type="component" value="Unassembled WGS sequence"/>
</dbReference>
<feature type="region of interest" description="Disordered" evidence="1">
    <location>
        <begin position="1"/>
        <end position="128"/>
    </location>
</feature>
<feature type="compositionally biased region" description="Basic residues" evidence="1">
    <location>
        <begin position="1"/>
        <end position="19"/>
    </location>
</feature>
<accession>U6LZS1</accession>
<gene>
    <name evidence="2" type="ORF">EMWEY_00052800</name>
</gene>
<proteinExistence type="predicted"/>
<evidence type="ECO:0000256" key="1">
    <source>
        <dbReference type="SAM" id="MobiDB-lite"/>
    </source>
</evidence>
<feature type="compositionally biased region" description="Basic and acidic residues" evidence="1">
    <location>
        <begin position="47"/>
        <end position="85"/>
    </location>
</feature>
<protein>
    <submittedName>
        <fullName evidence="2">Nucleolar GTP-binding protein, putative</fullName>
    </submittedName>
</protein>
<reference evidence="2" key="2">
    <citation type="submission" date="2013-10" db="EMBL/GenBank/DDBJ databases">
        <authorList>
            <person name="Aslett M."/>
        </authorList>
    </citation>
    <scope>NUCLEOTIDE SEQUENCE [LARGE SCALE GENOMIC DNA]</scope>
    <source>
        <strain evidence="2">Weybridge</strain>
    </source>
</reference>
<name>U6LZS1_EIMMA</name>
<feature type="compositionally biased region" description="Acidic residues" evidence="1">
    <location>
        <begin position="86"/>
        <end position="103"/>
    </location>
</feature>
<dbReference type="AlphaFoldDB" id="U6LZS1"/>
<sequence>MEAKLKKKRNGPRLLKKTKQQLAEARRALREEDIAMQKGDTNKKRKREEGEGEKILTEEGEKRRRLRDKIISLRKERQKQQKGEKEEEEESDEYSEIDEEEESSSSSSSSRNKNKTTISRVKEGEIRKLGGLTREKVNKLIKINYKQLKGTKGESDRFIQVKKNRWMLSGKRGLGKTHSR</sequence>
<dbReference type="GeneID" id="25339266"/>
<dbReference type="VEuPathDB" id="ToxoDB:EMWEY_00052800"/>